<evidence type="ECO:0000313" key="2">
    <source>
        <dbReference type="Proteomes" id="UP000005580"/>
    </source>
</evidence>
<reference evidence="1" key="1">
    <citation type="submission" date="2011-01" db="EMBL/GenBank/DDBJ databases">
        <authorList>
            <person name="Muzny D."/>
            <person name="Qin X."/>
            <person name="Buhay C."/>
            <person name="Dugan-Rocha S."/>
            <person name="Ding Y."/>
            <person name="Chen G."/>
            <person name="Hawes A."/>
            <person name="Holder M."/>
            <person name="Jhangiani S."/>
            <person name="Johnson A."/>
            <person name="Khan Z."/>
            <person name="Li Z."/>
            <person name="Liu W."/>
            <person name="Liu X."/>
            <person name="Perez L."/>
            <person name="Shen H."/>
            <person name="Wang Q."/>
            <person name="Watt J."/>
            <person name="Xi L."/>
            <person name="Xin Y."/>
            <person name="Zhou J."/>
            <person name="Deng J."/>
            <person name="Jiang H."/>
            <person name="Liu Y."/>
            <person name="Qu J."/>
            <person name="Song X.-Z."/>
            <person name="Zhang L."/>
            <person name="Villasana D."/>
            <person name="Johnson A."/>
            <person name="Liu J."/>
            <person name="Liyanage D."/>
            <person name="Lorensuhewa L."/>
            <person name="Robinson T."/>
            <person name="Song A."/>
            <person name="Song B.-B."/>
            <person name="Dinh H."/>
            <person name="Thornton R."/>
            <person name="Coyle M."/>
            <person name="Francisco L."/>
            <person name="Jackson L."/>
            <person name="Javaid M."/>
            <person name="Korchina V."/>
            <person name="Kovar C."/>
            <person name="Mata R."/>
            <person name="Mathew T."/>
            <person name="Ngo R."/>
            <person name="Nguyen L."/>
            <person name="Nguyen N."/>
            <person name="Okwuonu G."/>
            <person name="Ongeri F."/>
            <person name="Pham C."/>
            <person name="Simmons D."/>
            <person name="Wilczek-Boney K."/>
            <person name="Hale W."/>
            <person name="Jakkamsetti A."/>
            <person name="Pham P."/>
            <person name="Ruth R."/>
            <person name="San Lucas F."/>
            <person name="Warren J."/>
            <person name="Zhang J."/>
            <person name="Zhao Z."/>
            <person name="Zhou C."/>
            <person name="Zhu D."/>
            <person name="Lee S."/>
            <person name="Bess C."/>
            <person name="Blankenburg K."/>
            <person name="Forbes L."/>
            <person name="Fu Q."/>
            <person name="Gubbala S."/>
            <person name="Hirani K."/>
            <person name="Jayaseelan J.C."/>
            <person name="Lara F."/>
            <person name="Munidasa M."/>
            <person name="Palculict T."/>
            <person name="Patil S."/>
            <person name="Pu L.-L."/>
            <person name="Saada N."/>
            <person name="Tang L."/>
            <person name="Weissenberger G."/>
            <person name="Zhu Y."/>
            <person name="Hemphill L."/>
            <person name="Shang Y."/>
            <person name="Youmans B."/>
            <person name="Ayvaz T."/>
            <person name="Ross M."/>
            <person name="Santibanez J."/>
            <person name="Aqrawi P."/>
            <person name="Gross S."/>
            <person name="Joshi V."/>
            <person name="Fowler G."/>
            <person name="Nazareth L."/>
            <person name="Reid J."/>
            <person name="Worley K."/>
            <person name="Petrosino J."/>
            <person name="Highlander S."/>
            <person name="Gibbs R."/>
        </authorList>
    </citation>
    <scope>NUCLEOTIDE SEQUENCE [LARGE SCALE GENOMIC DNA]</scope>
    <source>
        <strain evidence="1">ATCC 33269</strain>
    </source>
</reference>
<gene>
    <name evidence="1" type="ORF">HMPREF0663_12261</name>
</gene>
<dbReference type="STRING" id="28134.SAMN05444288_2143"/>
<dbReference type="HOGENOM" id="CLU_1060297_0_0_10"/>
<dbReference type="InterPro" id="IPR031762">
    <property type="entry name" value="DUF4738"/>
</dbReference>
<accession>E7RSJ3</accession>
<sequence length="270" mass="31551">MMESFKRVFICCLMLFLLQSCNDKNGKNADGNVREDHNAKRMLQGIWGDEDENNVTFRAKGDTIFYPDTTSQPVYFQIVRDTLVLHGANVMKYAIVKQTPHLFEFKNQNGDVVKLIKSNDPNDIHQFEHRRQMALNQNRLIKRDTVVIQGDKRYHCYVQVNPTTYKVLKTVYNDDGVEVDNVYYDNIVHISIFQGTSKVFSKDFYKNDFTKYVPQQFLRQSILSDIPFSRGDKRGLHFIANLCIPDSYLSYIVEIIVSFDGKMRMQINKE</sequence>
<dbReference type="AlphaFoldDB" id="E7RSJ3"/>
<dbReference type="Pfam" id="PF15889">
    <property type="entry name" value="DUF4738"/>
    <property type="match status" value="1"/>
</dbReference>
<dbReference type="RefSeq" id="WP_004370485.1">
    <property type="nucleotide sequence ID" value="NZ_GL833119.1"/>
</dbReference>
<keyword evidence="2" id="KW-1185">Reference proteome</keyword>
<dbReference type="Gene3D" id="2.40.128.510">
    <property type="entry name" value="Protein of unknown function DUF4738"/>
    <property type="match status" value="1"/>
</dbReference>
<proteinExistence type="predicted"/>
<evidence type="ECO:0000313" key="1">
    <source>
        <dbReference type="EMBL" id="EFZ36194.1"/>
    </source>
</evidence>
<comment type="caution">
    <text evidence="1">The sequence shown here is derived from an EMBL/GenBank/DDBJ whole genome shotgun (WGS) entry which is preliminary data.</text>
</comment>
<dbReference type="Proteomes" id="UP000005580">
    <property type="component" value="Unassembled WGS sequence"/>
</dbReference>
<dbReference type="PROSITE" id="PS51257">
    <property type="entry name" value="PROKAR_LIPOPROTEIN"/>
    <property type="match status" value="1"/>
</dbReference>
<organism evidence="1 2">
    <name type="scientific">Hoylesella oralis ATCC 33269</name>
    <dbReference type="NCBI Taxonomy" id="873533"/>
    <lineage>
        <taxon>Bacteria</taxon>
        <taxon>Pseudomonadati</taxon>
        <taxon>Bacteroidota</taxon>
        <taxon>Bacteroidia</taxon>
        <taxon>Bacteroidales</taxon>
        <taxon>Prevotellaceae</taxon>
        <taxon>Hoylesella</taxon>
    </lineage>
</organism>
<dbReference type="eggNOG" id="ENOG502ZNEJ">
    <property type="taxonomic scope" value="Bacteria"/>
</dbReference>
<protein>
    <recommendedName>
        <fullName evidence="3">DUF4738 domain-containing protein</fullName>
    </recommendedName>
</protein>
<evidence type="ECO:0008006" key="3">
    <source>
        <dbReference type="Google" id="ProtNLM"/>
    </source>
</evidence>
<name>E7RSJ3_9BACT</name>
<dbReference type="EMBL" id="AEPE02000006">
    <property type="protein sequence ID" value="EFZ36194.1"/>
    <property type="molecule type" value="Genomic_DNA"/>
</dbReference>